<evidence type="ECO:0000313" key="2">
    <source>
        <dbReference type="EMBL" id="TFY75859.1"/>
    </source>
</evidence>
<reference evidence="2 3" key="1">
    <citation type="submission" date="2019-02" db="EMBL/GenBank/DDBJ databases">
        <title>Genome sequencing of the rare red list fungi Hericium alpestre (H. flagellum).</title>
        <authorList>
            <person name="Buettner E."/>
            <person name="Kellner H."/>
        </authorList>
    </citation>
    <scope>NUCLEOTIDE SEQUENCE [LARGE SCALE GENOMIC DNA]</scope>
    <source>
        <strain evidence="2 3">DSM 108284</strain>
    </source>
</reference>
<sequence length="176" mass="18583">MATLARLRPRLTPRLAPLLRAASLQTAADSTQLHESSSVPDEGHKPFTVKLHDDSFRGYKTEPPSLEVEVTKDGLLKMYKEMTTMRRMEQAADAAADEAALAALETALAGIDDRLNDVAEATADAACRVVSICAEVVRGGGEVGGGALLVNAVRGLLEDVRGHADALHVVAGRNTG</sequence>
<dbReference type="AlphaFoldDB" id="A0A4Y9ZQV9"/>
<feature type="region of interest" description="Disordered" evidence="1">
    <location>
        <begin position="27"/>
        <end position="47"/>
    </location>
</feature>
<protein>
    <submittedName>
        <fullName evidence="2">Uncharacterized protein</fullName>
    </submittedName>
</protein>
<comment type="caution">
    <text evidence="2">The sequence shown here is derived from an EMBL/GenBank/DDBJ whole genome shotgun (WGS) entry which is preliminary data.</text>
</comment>
<proteinExistence type="predicted"/>
<keyword evidence="3" id="KW-1185">Reference proteome</keyword>
<dbReference type="Proteomes" id="UP000298061">
    <property type="component" value="Unassembled WGS sequence"/>
</dbReference>
<evidence type="ECO:0000256" key="1">
    <source>
        <dbReference type="SAM" id="MobiDB-lite"/>
    </source>
</evidence>
<organism evidence="2 3">
    <name type="scientific">Hericium alpestre</name>
    <dbReference type="NCBI Taxonomy" id="135208"/>
    <lineage>
        <taxon>Eukaryota</taxon>
        <taxon>Fungi</taxon>
        <taxon>Dikarya</taxon>
        <taxon>Basidiomycota</taxon>
        <taxon>Agaricomycotina</taxon>
        <taxon>Agaricomycetes</taxon>
        <taxon>Russulales</taxon>
        <taxon>Hericiaceae</taxon>
        <taxon>Hericium</taxon>
    </lineage>
</organism>
<dbReference type="STRING" id="135208.A0A4Y9ZQV9"/>
<gene>
    <name evidence="2" type="ORF">EWM64_g8155</name>
</gene>
<feature type="compositionally biased region" description="Polar residues" evidence="1">
    <location>
        <begin position="27"/>
        <end position="39"/>
    </location>
</feature>
<dbReference type="EMBL" id="SFCI01001404">
    <property type="protein sequence ID" value="TFY75859.1"/>
    <property type="molecule type" value="Genomic_DNA"/>
</dbReference>
<accession>A0A4Y9ZQV9</accession>
<evidence type="ECO:0000313" key="3">
    <source>
        <dbReference type="Proteomes" id="UP000298061"/>
    </source>
</evidence>
<dbReference type="OrthoDB" id="10256198at2759"/>
<name>A0A4Y9ZQV9_9AGAM</name>